<dbReference type="SUPFAM" id="SSF51735">
    <property type="entry name" value="NAD(P)-binding Rossmann-fold domains"/>
    <property type="match status" value="1"/>
</dbReference>
<evidence type="ECO:0000256" key="3">
    <source>
        <dbReference type="ARBA" id="ARBA00005100"/>
    </source>
</evidence>
<dbReference type="PRINTS" id="PR01713">
    <property type="entry name" value="NUCEPIMERASE"/>
</dbReference>
<accession>A0A286RG62</accession>
<keyword evidence="10" id="KW-0520">NAD</keyword>
<proteinExistence type="inferred from homology"/>
<dbReference type="InterPro" id="IPR036291">
    <property type="entry name" value="NAD(P)-bd_dom_sf"/>
</dbReference>
<dbReference type="PANTHER" id="PTHR43078:SF6">
    <property type="entry name" value="UDP-GLUCURONIC ACID DECARBOXYLASE 1"/>
    <property type="match status" value="1"/>
</dbReference>
<evidence type="ECO:0000256" key="11">
    <source>
        <dbReference type="ARBA" id="ARBA00023034"/>
    </source>
</evidence>
<dbReference type="GO" id="GO:0033320">
    <property type="term" value="P:UDP-D-xylose biosynthetic process"/>
    <property type="evidence" value="ECO:0007669"/>
    <property type="project" value="UniProtKB-UniPathway"/>
</dbReference>
<evidence type="ECO:0000256" key="4">
    <source>
        <dbReference type="ARBA" id="ARBA00007505"/>
    </source>
</evidence>
<feature type="domain" description="NAD(P)-binding" evidence="14">
    <location>
        <begin position="4"/>
        <end position="312"/>
    </location>
</feature>
<dbReference type="RefSeq" id="WP_095415134.1">
    <property type="nucleotide sequence ID" value="NZ_CP018477.1"/>
</dbReference>
<comment type="cofactor">
    <cofactor evidence="1">
        <name>NAD(+)</name>
        <dbReference type="ChEBI" id="CHEBI:57540"/>
    </cofactor>
</comment>
<dbReference type="KEGG" id="ttf:THTE_2344"/>
<evidence type="ECO:0000256" key="13">
    <source>
        <dbReference type="ARBA" id="ARBA00023239"/>
    </source>
</evidence>
<dbReference type="UniPathway" id="UPA00796">
    <property type="reaction ID" value="UER00771"/>
</dbReference>
<comment type="subcellular location">
    <subcellularLocation>
        <location evidence="2">Golgi apparatus</location>
        <location evidence="2">Golgi stack membrane</location>
        <topology evidence="2">Single-pass type II membrane protein</topology>
    </subcellularLocation>
</comment>
<gene>
    <name evidence="15" type="ORF">THTE_2344</name>
</gene>
<keyword evidence="8" id="KW-0735">Signal-anchor</keyword>
<evidence type="ECO:0000259" key="14">
    <source>
        <dbReference type="Pfam" id="PF16363"/>
    </source>
</evidence>
<dbReference type="EMBL" id="CP018477">
    <property type="protein sequence ID" value="ASV74946.1"/>
    <property type="molecule type" value="Genomic_DNA"/>
</dbReference>
<dbReference type="GO" id="GO:0048040">
    <property type="term" value="F:UDP-glucuronate decarboxylase activity"/>
    <property type="evidence" value="ECO:0007669"/>
    <property type="project" value="UniProtKB-EC"/>
</dbReference>
<keyword evidence="6" id="KW-0812">Transmembrane</keyword>
<evidence type="ECO:0000256" key="5">
    <source>
        <dbReference type="ARBA" id="ARBA00012290"/>
    </source>
</evidence>
<keyword evidence="7" id="KW-0210">Decarboxylase</keyword>
<evidence type="ECO:0000256" key="7">
    <source>
        <dbReference type="ARBA" id="ARBA00022793"/>
    </source>
</evidence>
<evidence type="ECO:0000256" key="1">
    <source>
        <dbReference type="ARBA" id="ARBA00001911"/>
    </source>
</evidence>
<dbReference type="InterPro" id="IPR016040">
    <property type="entry name" value="NAD(P)-bd_dom"/>
</dbReference>
<evidence type="ECO:0000256" key="10">
    <source>
        <dbReference type="ARBA" id="ARBA00023027"/>
    </source>
</evidence>
<dbReference type="AlphaFoldDB" id="A0A286RG62"/>
<keyword evidence="16" id="KW-1185">Reference proteome</keyword>
<dbReference type="GO" id="GO:0070403">
    <property type="term" value="F:NAD+ binding"/>
    <property type="evidence" value="ECO:0007669"/>
    <property type="project" value="InterPro"/>
</dbReference>
<dbReference type="PANTHER" id="PTHR43078">
    <property type="entry name" value="UDP-GLUCURONIC ACID DECARBOXYLASE-RELATED"/>
    <property type="match status" value="1"/>
</dbReference>
<evidence type="ECO:0000256" key="9">
    <source>
        <dbReference type="ARBA" id="ARBA00022989"/>
    </source>
</evidence>
<dbReference type="GO" id="GO:0005737">
    <property type="term" value="C:cytoplasm"/>
    <property type="evidence" value="ECO:0007669"/>
    <property type="project" value="TreeGrafter"/>
</dbReference>
<protein>
    <recommendedName>
        <fullName evidence="5">UDP-glucuronate decarboxylase</fullName>
        <ecNumber evidence="5">4.1.1.35</ecNumber>
    </recommendedName>
</protein>
<dbReference type="GO" id="GO:0042732">
    <property type="term" value="P:D-xylose metabolic process"/>
    <property type="evidence" value="ECO:0007669"/>
    <property type="project" value="InterPro"/>
</dbReference>
<comment type="similarity">
    <text evidence="4">Belongs to the NAD(P)-dependent epimerase/dehydratase family. UDP-glucuronic acid decarboxylase subfamily.</text>
</comment>
<keyword evidence="13 15" id="KW-0456">Lyase</keyword>
<dbReference type="Pfam" id="PF16363">
    <property type="entry name" value="GDP_Man_Dehyd"/>
    <property type="match status" value="1"/>
</dbReference>
<evidence type="ECO:0000313" key="16">
    <source>
        <dbReference type="Proteomes" id="UP000215086"/>
    </source>
</evidence>
<sequence>MRILITGGAGFIGSHLCDALIASGHSVTVLDDFSTGRHENVAHLEGHPLFELVCADIADEGIVRECVAKADRVYHLASAVGVRLIVEQPVRTIETIVHGTSVVMKACSRYRKPVLITSTSEVYGKSTKVPFSEDDDLVIGPSYRRRWGYACSKALDEFLAMAYWHHSRMPVVIVRLFNTVGPRQSGQYGMVLPRFVQQALKEEPLTVYGDGSQTRCFCHVKDAVGALVKLMELPEARGQVFNVGNREEVSIRELAERVINITGSRSQIRYIPFEEAYGADFEDMQRRVPDLTKIEKAIGYRPRYSLDDIIRDIVEYYANKLGLSLRAGITR</sequence>
<reference evidence="15 16" key="1">
    <citation type="journal article" name="Front. Microbiol.">
        <title>Sugar Metabolism of the First Thermophilic Planctomycete Thermogutta terrifontis: Comparative Genomic and Transcriptomic Approaches.</title>
        <authorList>
            <person name="Elcheninov A.G."/>
            <person name="Menzel P."/>
            <person name="Gudbergsdottir S.R."/>
            <person name="Slesarev A.I."/>
            <person name="Kadnikov V.V."/>
            <person name="Krogh A."/>
            <person name="Bonch-Osmolovskaya E.A."/>
            <person name="Peng X."/>
            <person name="Kublanov I.V."/>
        </authorList>
    </citation>
    <scope>NUCLEOTIDE SEQUENCE [LARGE SCALE GENOMIC DNA]</scope>
    <source>
        <strain evidence="15 16">R1</strain>
    </source>
</reference>
<organism evidence="15 16">
    <name type="scientific">Thermogutta terrifontis</name>
    <dbReference type="NCBI Taxonomy" id="1331910"/>
    <lineage>
        <taxon>Bacteria</taxon>
        <taxon>Pseudomonadati</taxon>
        <taxon>Planctomycetota</taxon>
        <taxon>Planctomycetia</taxon>
        <taxon>Pirellulales</taxon>
        <taxon>Thermoguttaceae</taxon>
        <taxon>Thermogutta</taxon>
    </lineage>
</organism>
<dbReference type="OrthoDB" id="258549at2"/>
<dbReference type="EC" id="4.1.1.35" evidence="5"/>
<name>A0A286RG62_9BACT</name>
<keyword evidence="12" id="KW-0472">Membrane</keyword>
<dbReference type="Gene3D" id="3.40.50.720">
    <property type="entry name" value="NAD(P)-binding Rossmann-like Domain"/>
    <property type="match status" value="1"/>
</dbReference>
<dbReference type="Proteomes" id="UP000215086">
    <property type="component" value="Chromosome"/>
</dbReference>
<dbReference type="InterPro" id="IPR044516">
    <property type="entry name" value="UXS-like"/>
</dbReference>
<comment type="pathway">
    <text evidence="3">Nucleotide-sugar biosynthesis; UDP-alpha-D-xylose biosynthesis; UDP-alpha-D-xylose from UDP-alpha-D-glucuronate: step 1/1.</text>
</comment>
<evidence type="ECO:0000256" key="8">
    <source>
        <dbReference type="ARBA" id="ARBA00022968"/>
    </source>
</evidence>
<evidence type="ECO:0000256" key="12">
    <source>
        <dbReference type="ARBA" id="ARBA00023136"/>
    </source>
</evidence>
<evidence type="ECO:0000256" key="6">
    <source>
        <dbReference type="ARBA" id="ARBA00022692"/>
    </source>
</evidence>
<keyword evidence="11" id="KW-0333">Golgi apparatus</keyword>
<keyword evidence="9" id="KW-1133">Transmembrane helix</keyword>
<evidence type="ECO:0000256" key="2">
    <source>
        <dbReference type="ARBA" id="ARBA00004447"/>
    </source>
</evidence>
<evidence type="ECO:0000313" key="15">
    <source>
        <dbReference type="EMBL" id="ASV74946.1"/>
    </source>
</evidence>